<proteinExistence type="predicted"/>
<protein>
    <submittedName>
        <fullName evidence="2">Class I SAM-dependent methyltransferase</fullName>
        <ecNumber evidence="2">2.1.1.-</ecNumber>
    </submittedName>
</protein>
<keyword evidence="2" id="KW-0808">Transferase</keyword>
<dbReference type="Proteomes" id="UP001595816">
    <property type="component" value="Unassembled WGS sequence"/>
</dbReference>
<dbReference type="Gene3D" id="3.40.50.150">
    <property type="entry name" value="Vaccinia Virus protein VP39"/>
    <property type="match status" value="1"/>
</dbReference>
<dbReference type="RefSeq" id="WP_253761989.1">
    <property type="nucleotide sequence ID" value="NZ_JAMZDZ010000001.1"/>
</dbReference>
<accession>A0ABV8M0J2</accession>
<dbReference type="GO" id="GO:0032259">
    <property type="term" value="P:methylation"/>
    <property type="evidence" value="ECO:0007669"/>
    <property type="project" value="UniProtKB-KW"/>
</dbReference>
<feature type="domain" description="Methyltransferase type 12" evidence="1">
    <location>
        <begin position="40"/>
        <end position="134"/>
    </location>
</feature>
<dbReference type="GO" id="GO:0008168">
    <property type="term" value="F:methyltransferase activity"/>
    <property type="evidence" value="ECO:0007669"/>
    <property type="project" value="UniProtKB-KW"/>
</dbReference>
<gene>
    <name evidence="2" type="ORF">ACFOZ4_40095</name>
</gene>
<dbReference type="EMBL" id="JBHSAY010000035">
    <property type="protein sequence ID" value="MFC4136845.1"/>
    <property type="molecule type" value="Genomic_DNA"/>
</dbReference>
<comment type="caution">
    <text evidence="2">The sequence shown here is derived from an EMBL/GenBank/DDBJ whole genome shotgun (WGS) entry which is preliminary data.</text>
</comment>
<dbReference type="EC" id="2.1.1.-" evidence="2"/>
<evidence type="ECO:0000313" key="2">
    <source>
        <dbReference type="EMBL" id="MFC4136845.1"/>
    </source>
</evidence>
<dbReference type="SUPFAM" id="SSF53335">
    <property type="entry name" value="S-adenosyl-L-methionine-dependent methyltransferases"/>
    <property type="match status" value="1"/>
</dbReference>
<dbReference type="InterPro" id="IPR013217">
    <property type="entry name" value="Methyltransf_12"/>
</dbReference>
<keyword evidence="3" id="KW-1185">Reference proteome</keyword>
<sequence length="251" mass="26712">MIDPPALGTGSQLQFMAPLSAQRAADLVAGLAVRRPATIVDVGSGWGELLLRLLTALPEAQGVAIDTHGPDLDRGRASAEQRGLADRASFVAGEAGRHAQAADLVISIGAYQAFGTISEALAELRKLVHPGGRLLFGAEFWERPPTEAELGRMWPGIDADACLYLADLVDAAVTAGFRPLRIGTATADEWAEFESGLAADIEEWILDHPDHPETAGLRDKLDAQRSIWLRGHRGVMGFAYLTLGVPAHGEP</sequence>
<evidence type="ECO:0000313" key="3">
    <source>
        <dbReference type="Proteomes" id="UP001595816"/>
    </source>
</evidence>
<evidence type="ECO:0000259" key="1">
    <source>
        <dbReference type="Pfam" id="PF08242"/>
    </source>
</evidence>
<name>A0ABV8M0J2_9ACTN</name>
<organism evidence="2 3">
    <name type="scientific">Hamadaea flava</name>
    <dbReference type="NCBI Taxonomy" id="1742688"/>
    <lineage>
        <taxon>Bacteria</taxon>
        <taxon>Bacillati</taxon>
        <taxon>Actinomycetota</taxon>
        <taxon>Actinomycetes</taxon>
        <taxon>Micromonosporales</taxon>
        <taxon>Micromonosporaceae</taxon>
        <taxon>Hamadaea</taxon>
    </lineage>
</organism>
<dbReference type="InterPro" id="IPR029063">
    <property type="entry name" value="SAM-dependent_MTases_sf"/>
</dbReference>
<dbReference type="Pfam" id="PF08242">
    <property type="entry name" value="Methyltransf_12"/>
    <property type="match status" value="1"/>
</dbReference>
<keyword evidence="2" id="KW-0489">Methyltransferase</keyword>
<reference evidence="3" key="1">
    <citation type="journal article" date="2019" name="Int. J. Syst. Evol. Microbiol.">
        <title>The Global Catalogue of Microorganisms (GCM) 10K type strain sequencing project: providing services to taxonomists for standard genome sequencing and annotation.</title>
        <authorList>
            <consortium name="The Broad Institute Genomics Platform"/>
            <consortium name="The Broad Institute Genome Sequencing Center for Infectious Disease"/>
            <person name="Wu L."/>
            <person name="Ma J."/>
        </authorList>
    </citation>
    <scope>NUCLEOTIDE SEQUENCE [LARGE SCALE GENOMIC DNA]</scope>
    <source>
        <strain evidence="3">CGMCC 4.7289</strain>
    </source>
</reference>
<dbReference type="CDD" id="cd02440">
    <property type="entry name" value="AdoMet_MTases"/>
    <property type="match status" value="1"/>
</dbReference>